<dbReference type="GO" id="GO:0005737">
    <property type="term" value="C:cytoplasm"/>
    <property type="evidence" value="ECO:0007669"/>
    <property type="project" value="UniProtKB-SubCell"/>
</dbReference>
<dbReference type="GeneID" id="93588178"/>
<evidence type="ECO:0000256" key="2">
    <source>
        <dbReference type="ARBA" id="ARBA00009069"/>
    </source>
</evidence>
<keyword evidence="3" id="KW-0963">Cytoplasm</keyword>
<dbReference type="Pfam" id="PF17187">
    <property type="entry name" value="Svf1_C"/>
    <property type="match status" value="1"/>
</dbReference>
<evidence type="ECO:0000256" key="1">
    <source>
        <dbReference type="ARBA" id="ARBA00004496"/>
    </source>
</evidence>
<dbReference type="PANTHER" id="PTHR47107">
    <property type="entry name" value="SVF1-LIKE PROTEIN YDR222W-RELATED"/>
    <property type="match status" value="1"/>
</dbReference>
<protein>
    <recommendedName>
        <fullName evidence="8">Survival factor 1</fullName>
    </recommendedName>
</protein>
<feature type="domain" description="Svf1-like N-terminal" evidence="4">
    <location>
        <begin position="59"/>
        <end position="235"/>
    </location>
</feature>
<gene>
    <name evidence="6" type="ORF">DFL_005867</name>
</gene>
<organism evidence="6 7">
    <name type="scientific">Arthrobotrys flagrans</name>
    <name type="common">Nematode-trapping fungus</name>
    <name type="synonym">Trichothecium flagrans</name>
    <dbReference type="NCBI Taxonomy" id="97331"/>
    <lineage>
        <taxon>Eukaryota</taxon>
        <taxon>Fungi</taxon>
        <taxon>Dikarya</taxon>
        <taxon>Ascomycota</taxon>
        <taxon>Pezizomycotina</taxon>
        <taxon>Orbiliomycetes</taxon>
        <taxon>Orbiliales</taxon>
        <taxon>Orbiliaceae</taxon>
        <taxon>Arthrobotrys</taxon>
    </lineage>
</organism>
<evidence type="ECO:0000313" key="6">
    <source>
        <dbReference type="EMBL" id="RVD84099.1"/>
    </source>
</evidence>
<dbReference type="InterPro" id="IPR023374">
    <property type="entry name" value="AttH-like_dom_sf"/>
</dbReference>
<comment type="subcellular location">
    <subcellularLocation>
        <location evidence="1">Cytoplasm</location>
    </subcellularLocation>
</comment>
<dbReference type="STRING" id="97331.A0A436ZZ24"/>
<dbReference type="RefSeq" id="XP_067489643.1">
    <property type="nucleotide sequence ID" value="XM_067635188.1"/>
</dbReference>
<evidence type="ECO:0000313" key="7">
    <source>
        <dbReference type="Proteomes" id="UP000283090"/>
    </source>
</evidence>
<reference evidence="6 7" key="1">
    <citation type="submission" date="2019-01" db="EMBL/GenBank/DDBJ databases">
        <title>Intercellular communication is required for trap formation in the nematode-trapping fungus Duddingtonia flagrans.</title>
        <authorList>
            <person name="Youssar L."/>
            <person name="Wernet V."/>
            <person name="Hensel N."/>
            <person name="Hildebrandt H.-G."/>
            <person name="Fischer R."/>
        </authorList>
    </citation>
    <scope>NUCLEOTIDE SEQUENCE [LARGE SCALE GENOMIC DNA]</scope>
    <source>
        <strain evidence="6 7">CBS H-5679</strain>
    </source>
</reference>
<keyword evidence="7" id="KW-1185">Reference proteome</keyword>
<dbReference type="SUPFAM" id="SSF159245">
    <property type="entry name" value="AttH-like"/>
    <property type="match status" value="1"/>
</dbReference>
<dbReference type="Proteomes" id="UP000283090">
    <property type="component" value="Unassembled WGS sequence"/>
</dbReference>
<evidence type="ECO:0000259" key="4">
    <source>
        <dbReference type="Pfam" id="PF08622"/>
    </source>
</evidence>
<dbReference type="GO" id="GO:0006979">
    <property type="term" value="P:response to oxidative stress"/>
    <property type="evidence" value="ECO:0007669"/>
    <property type="project" value="InterPro"/>
</dbReference>
<dbReference type="VEuPathDB" id="FungiDB:DFL_005867"/>
<dbReference type="EMBL" id="SAEB01000007">
    <property type="protein sequence ID" value="RVD84099.1"/>
    <property type="molecule type" value="Genomic_DNA"/>
</dbReference>
<dbReference type="AlphaFoldDB" id="A0A436ZZ24"/>
<evidence type="ECO:0000256" key="3">
    <source>
        <dbReference type="ARBA" id="ARBA00022490"/>
    </source>
</evidence>
<evidence type="ECO:0000259" key="5">
    <source>
        <dbReference type="Pfam" id="PF17187"/>
    </source>
</evidence>
<proteinExistence type="inferred from homology"/>
<dbReference type="InterPro" id="IPR013931">
    <property type="entry name" value="Svf1-like_N"/>
</dbReference>
<dbReference type="InterPro" id="IPR033394">
    <property type="entry name" value="Svf1-like_C"/>
</dbReference>
<name>A0A436ZZ24_ARTFL</name>
<feature type="domain" description="Svf1-like C-terminal" evidence="5">
    <location>
        <begin position="237"/>
        <end position="400"/>
    </location>
</feature>
<evidence type="ECO:0008006" key="8">
    <source>
        <dbReference type="Google" id="ProtNLM"/>
    </source>
</evidence>
<accession>A0A436ZZ24</accession>
<dbReference type="PANTHER" id="PTHR47107:SF1">
    <property type="entry name" value="CERAMIDE-BINDING PROTEIN SVF1-RELATED"/>
    <property type="match status" value="1"/>
</dbReference>
<dbReference type="InterPro" id="IPR051385">
    <property type="entry name" value="Ceramide-binding_SVF1"/>
</dbReference>
<comment type="similarity">
    <text evidence="2">Belongs to the SVF1 family.</text>
</comment>
<dbReference type="Gene3D" id="2.40.370.10">
    <property type="entry name" value="AttH-like domain"/>
    <property type="match status" value="1"/>
</dbReference>
<comment type="caution">
    <text evidence="6">The sequence shown here is derived from an EMBL/GenBank/DDBJ whole genome shotgun (WGS) entry which is preliminary data.</text>
</comment>
<sequence>MFKWAQAAVANVAGTAEPEYGPEAIKTVHQHSEADANKPLYTETTSKDLAWAISTGTNVETQVFYITTDDGRMGMAQVIYSVVVPGVKTTAQFNIKLFDPKKPEEKFWSSVPLTNPSFHGPKPSGDGSTAEAPLEDYKTSFYADNVAVTLSEDGGVYKIKSQADPNAFCNLVFTRLAPGFMAGKDGRSTYGTDHTKPWGEIRHVFWPRCKVEGVFVIKGETVKVDGSGLFIHALQNMKPHHAAARWNFANFQGPTVSANFMEFTTPPSYGLTRVAVSGIAMDGEIISASGLPENLAEHVSSKEDPEARWPEPKEVKFTWKGKNKDGKDVVAVLETTWPQRMDRVDIMSEVPGFVKSIVSAAAGTRPYIYQFFERVSLKVKVGDNETTEEGWVFSEATFIS</sequence>
<dbReference type="OrthoDB" id="2590239at2759"/>
<dbReference type="Pfam" id="PF08622">
    <property type="entry name" value="Svf1"/>
    <property type="match status" value="1"/>
</dbReference>